<evidence type="ECO:0000313" key="3">
    <source>
        <dbReference type="EMBL" id="AKP76553.1"/>
    </source>
</evidence>
<sequence length="528" mass="56109">MRKKYNRVGYAVLTMCTALSISLPFTTHPASAESAADPAPEIKASVVNENNGKKILFDNTHGQTAGTADWVIDGGFSDFGKGLAGSGFDVKELRKSTPITYSDLSGYSVFVVPEANIPYKSSEQAALLQYVQNGGSVFFIADHYNADRNKNRWDSSEVFNGYRRGAWTNPAKGMTTEEANSEAMQNVTSSDWLASNFGVRFRYNAIGDVTANDIVSPSQAFGITLGVSTVAMHAGSTVAITDPNKAKGIVYLPKTTAKWSNAVDQGVYNGGGRAEGPFAAVSKVGAGKAAFIGDSSPVEDATPKYKREDTGSSKTTYDGFKEQDDSTLLVNMVNWLAKQESYISLNQVSGLQLDQATALLSSETPSQSTEPQPEPWSAPTAGYKWYDTSTFASGSYGYKGGTTQPPTASAYTFEHQAILPTSGVFQIRVKVSGLSANTAYSTFNLGVYNGSGTQIAKVQNADGSWPSSYGYSSNFSITTDADGNGEKVVNVQLNPSAAGSANLRLRQSSTNAYTEAVTVGNVAVEPLP</sequence>
<dbReference type="Proteomes" id="UP000036410">
    <property type="component" value="Chromosome"/>
</dbReference>
<feature type="region of interest" description="Disordered" evidence="1">
    <location>
        <begin position="298"/>
        <end position="318"/>
    </location>
</feature>
<evidence type="ECO:0000313" key="4">
    <source>
        <dbReference type="Proteomes" id="UP000036410"/>
    </source>
</evidence>
<accession>A0A806U3J0</accession>
<dbReference type="PANTHER" id="PTHR12969:SF7">
    <property type="entry name" value="INTRAFLAGELLAR TRANSPORT PROTEIN 52 HOMOLOG"/>
    <property type="match status" value="1"/>
</dbReference>
<dbReference type="PANTHER" id="PTHR12969">
    <property type="entry name" value="NGD5/OSM-6/IFT52"/>
    <property type="match status" value="1"/>
</dbReference>
<feature type="compositionally biased region" description="Basic and acidic residues" evidence="1">
    <location>
        <begin position="301"/>
        <end position="311"/>
    </location>
</feature>
<feature type="signal peptide" evidence="2">
    <location>
        <begin position="1"/>
        <end position="32"/>
    </location>
</feature>
<dbReference type="InterPro" id="IPR029062">
    <property type="entry name" value="Class_I_gatase-like"/>
</dbReference>
<feature type="region of interest" description="Disordered" evidence="1">
    <location>
        <begin position="360"/>
        <end position="379"/>
    </location>
</feature>
<reference evidence="3 4" key="1">
    <citation type="submission" date="2015-01" db="EMBL/GenBank/DDBJ databases">
        <title>Genome sequence of bacillus megaterium Q3.</title>
        <authorList>
            <person name="Wang Y."/>
            <person name="Luo K."/>
            <person name="Bai L."/>
            <person name="Luo F."/>
        </authorList>
    </citation>
    <scope>NUCLEOTIDE SEQUENCE [LARGE SCALE GENOMIC DNA]</scope>
    <source>
        <strain evidence="3 4">Q3</strain>
    </source>
</reference>
<dbReference type="CDD" id="cd03143">
    <property type="entry name" value="A4_beta-galactosidase_middle_domain"/>
    <property type="match status" value="1"/>
</dbReference>
<organism evidence="3 4">
    <name type="scientific">Priestia megaterium Q3</name>
    <dbReference type="NCBI Taxonomy" id="1452722"/>
    <lineage>
        <taxon>Bacteria</taxon>
        <taxon>Bacillati</taxon>
        <taxon>Bacillota</taxon>
        <taxon>Bacilli</taxon>
        <taxon>Bacillales</taxon>
        <taxon>Bacillaceae</taxon>
        <taxon>Priestia</taxon>
    </lineage>
</organism>
<feature type="chain" id="PRO_5032688381" evidence="2">
    <location>
        <begin position="33"/>
        <end position="528"/>
    </location>
</feature>
<name>A0A806U3J0_PRIMG</name>
<dbReference type="AlphaFoldDB" id="A0A806U3J0"/>
<evidence type="ECO:0000256" key="2">
    <source>
        <dbReference type="SAM" id="SignalP"/>
    </source>
</evidence>
<keyword evidence="2" id="KW-0732">Signal</keyword>
<dbReference type="RefSeq" id="WP_049163765.1">
    <property type="nucleotide sequence ID" value="NZ_CP010586.1"/>
</dbReference>
<feature type="compositionally biased region" description="Polar residues" evidence="1">
    <location>
        <begin position="360"/>
        <end position="371"/>
    </location>
</feature>
<dbReference type="SUPFAM" id="SSF52317">
    <property type="entry name" value="Class I glutamine amidotransferase-like"/>
    <property type="match status" value="1"/>
</dbReference>
<dbReference type="Gene3D" id="3.40.50.880">
    <property type="match status" value="1"/>
</dbReference>
<proteinExistence type="predicted"/>
<evidence type="ECO:0000256" key="1">
    <source>
        <dbReference type="SAM" id="MobiDB-lite"/>
    </source>
</evidence>
<protein>
    <submittedName>
        <fullName evidence="3">Putative RNA-binding protein, contains TRAM domain</fullName>
    </submittedName>
</protein>
<dbReference type="EMBL" id="CP010586">
    <property type="protein sequence ID" value="AKP76553.1"/>
    <property type="molecule type" value="Genomic_DNA"/>
</dbReference>
<dbReference type="InterPro" id="IPR039975">
    <property type="entry name" value="IFT52"/>
</dbReference>
<gene>
    <name evidence="3" type="ORF">AS52_01588</name>
</gene>